<dbReference type="InterPro" id="IPR027795">
    <property type="entry name" value="CASTOR_ACT_dom"/>
</dbReference>
<sequence>MDSGETSLPRLLSSLRTTLHPETYVFATVPVPVPTEKSRDINSFLPVPLGDICLFFREPQQTGNSSGAKDTITLVIPLSTAQRHNVPESTSTSAYGYTYPCRMITCAVHSSLAAVGFMAVLATRLARCGISVNPVSGFYHDHLFVPVERAEEAVDVLARVREEAQAEAEAEADAKAAETKGAAAT</sequence>
<name>A0A177FN13_9EURO</name>
<dbReference type="EMBL" id="LVKK01000001">
    <property type="protein sequence ID" value="OAG45665.1"/>
    <property type="molecule type" value="Genomic_DNA"/>
</dbReference>
<protein>
    <recommendedName>
        <fullName evidence="6">DUF2241 domain-containing protein</fullName>
    </recommendedName>
</protein>
<keyword evidence="5" id="KW-1185">Reference proteome</keyword>
<evidence type="ECO:0000313" key="5">
    <source>
        <dbReference type="Proteomes" id="UP000077002"/>
    </source>
</evidence>
<dbReference type="Pfam" id="PF13840">
    <property type="entry name" value="ACT_7"/>
    <property type="match status" value="1"/>
</dbReference>
<evidence type="ECO:0000259" key="2">
    <source>
        <dbReference type="Pfam" id="PF10000"/>
    </source>
</evidence>
<gene>
    <name evidence="4" type="ORF">AYO21_00301</name>
</gene>
<evidence type="ECO:0000256" key="1">
    <source>
        <dbReference type="SAM" id="Coils"/>
    </source>
</evidence>
<comment type="caution">
    <text evidence="4">The sequence shown here is derived from an EMBL/GenBank/DDBJ whole genome shotgun (WGS) entry which is preliminary data.</text>
</comment>
<dbReference type="PANTHER" id="PTHR39199">
    <property type="entry name" value="BLR5128 PROTEIN"/>
    <property type="match status" value="1"/>
</dbReference>
<evidence type="ECO:0000259" key="3">
    <source>
        <dbReference type="Pfam" id="PF13840"/>
    </source>
</evidence>
<dbReference type="PANTHER" id="PTHR39199:SF1">
    <property type="entry name" value="BLR5128 PROTEIN"/>
    <property type="match status" value="1"/>
</dbReference>
<feature type="domain" description="DUF2241" evidence="2">
    <location>
        <begin position="3"/>
        <end position="87"/>
    </location>
</feature>
<dbReference type="GeneID" id="34595483"/>
<dbReference type="OrthoDB" id="10064407at2759"/>
<feature type="coiled-coil region" evidence="1">
    <location>
        <begin position="147"/>
        <end position="180"/>
    </location>
</feature>
<dbReference type="AlphaFoldDB" id="A0A177FN13"/>
<organism evidence="4 5">
    <name type="scientific">Fonsecaea monophora</name>
    <dbReference type="NCBI Taxonomy" id="254056"/>
    <lineage>
        <taxon>Eukaryota</taxon>
        <taxon>Fungi</taxon>
        <taxon>Dikarya</taxon>
        <taxon>Ascomycota</taxon>
        <taxon>Pezizomycotina</taxon>
        <taxon>Eurotiomycetes</taxon>
        <taxon>Chaetothyriomycetidae</taxon>
        <taxon>Chaetothyriales</taxon>
        <taxon>Herpotrichiellaceae</taxon>
        <taxon>Fonsecaea</taxon>
    </lineage>
</organism>
<dbReference type="GO" id="GO:0006520">
    <property type="term" value="P:amino acid metabolic process"/>
    <property type="evidence" value="ECO:0007669"/>
    <property type="project" value="UniProtKB-ARBA"/>
</dbReference>
<dbReference type="InterPro" id="IPR045865">
    <property type="entry name" value="ACT-like_dom_sf"/>
</dbReference>
<dbReference type="RefSeq" id="XP_022517617.1">
    <property type="nucleotide sequence ID" value="XM_022650291.1"/>
</dbReference>
<dbReference type="GO" id="GO:0046394">
    <property type="term" value="P:carboxylic acid biosynthetic process"/>
    <property type="evidence" value="ECO:0007669"/>
    <property type="project" value="UniProtKB-ARBA"/>
</dbReference>
<dbReference type="Proteomes" id="UP000077002">
    <property type="component" value="Unassembled WGS sequence"/>
</dbReference>
<dbReference type="Gene3D" id="3.30.2130.10">
    <property type="entry name" value="VC0802-like"/>
    <property type="match status" value="1"/>
</dbReference>
<dbReference type="SUPFAM" id="SSF55021">
    <property type="entry name" value="ACT-like"/>
    <property type="match status" value="1"/>
</dbReference>
<reference evidence="4 5" key="1">
    <citation type="submission" date="2016-03" db="EMBL/GenBank/DDBJ databases">
        <title>Draft genome sequence of the Fonsecaea monophora CBS 269.37.</title>
        <authorList>
            <person name="Bombassaro A."/>
            <person name="Vinicius W.A."/>
            <person name="De Hoog S."/>
            <person name="Sun J."/>
            <person name="Souza E.M."/>
            <person name="Raittz R.T."/>
            <person name="Costa F."/>
            <person name="Leao A.C."/>
            <person name="Tadra-Sfeir M.Z."/>
            <person name="Baura V."/>
            <person name="Balsanelli E."/>
            <person name="Pedrosa F.O."/>
            <person name="Moreno L.F."/>
            <person name="Steffens M.B."/>
            <person name="Xi L."/>
            <person name="Bocca A.L."/>
            <person name="Felipe M.S."/>
            <person name="Teixeira M."/>
            <person name="Telles Filho F.Q."/>
            <person name="Azevedo C.M."/>
            <person name="Gomes R."/>
            <person name="Vicente V.A."/>
        </authorList>
    </citation>
    <scope>NUCLEOTIDE SEQUENCE [LARGE SCALE GENOMIC DNA]</scope>
    <source>
        <strain evidence="4 5">CBS 269.37</strain>
    </source>
</reference>
<dbReference type="Pfam" id="PF10000">
    <property type="entry name" value="ACT_3"/>
    <property type="match status" value="1"/>
</dbReference>
<accession>A0A177FN13</accession>
<evidence type="ECO:0008006" key="6">
    <source>
        <dbReference type="Google" id="ProtNLM"/>
    </source>
</evidence>
<feature type="domain" description="CASTOR ACT" evidence="3">
    <location>
        <begin position="102"/>
        <end position="158"/>
    </location>
</feature>
<proteinExistence type="predicted"/>
<evidence type="ECO:0000313" key="4">
    <source>
        <dbReference type="EMBL" id="OAG45665.1"/>
    </source>
</evidence>
<keyword evidence="1" id="KW-0175">Coiled coil</keyword>
<dbReference type="InterPro" id="IPR018717">
    <property type="entry name" value="DUF2241"/>
</dbReference>